<dbReference type="EMBL" id="VEVO01000017">
    <property type="protein sequence ID" value="KAF0028260.1"/>
    <property type="molecule type" value="Genomic_DNA"/>
</dbReference>
<organism evidence="1 2">
    <name type="scientific">Scophthalmus maximus</name>
    <name type="common">Turbot</name>
    <name type="synonym">Psetta maxima</name>
    <dbReference type="NCBI Taxonomy" id="52904"/>
    <lineage>
        <taxon>Eukaryota</taxon>
        <taxon>Metazoa</taxon>
        <taxon>Chordata</taxon>
        <taxon>Craniata</taxon>
        <taxon>Vertebrata</taxon>
        <taxon>Euteleostomi</taxon>
        <taxon>Actinopterygii</taxon>
        <taxon>Neopterygii</taxon>
        <taxon>Teleostei</taxon>
        <taxon>Neoteleostei</taxon>
        <taxon>Acanthomorphata</taxon>
        <taxon>Carangaria</taxon>
        <taxon>Pleuronectiformes</taxon>
        <taxon>Pleuronectoidei</taxon>
        <taxon>Scophthalmidae</taxon>
        <taxon>Scophthalmus</taxon>
    </lineage>
</organism>
<name>A0A6A4S9G0_SCOMX</name>
<evidence type="ECO:0000313" key="1">
    <source>
        <dbReference type="EMBL" id="KAF0028260.1"/>
    </source>
</evidence>
<dbReference type="Proteomes" id="UP000438429">
    <property type="component" value="Unassembled WGS sequence"/>
</dbReference>
<dbReference type="AlphaFoldDB" id="A0A6A4S9G0"/>
<reference evidence="1 2" key="1">
    <citation type="submission" date="2019-06" db="EMBL/GenBank/DDBJ databases">
        <title>Draft genomes of female and male turbot (Scophthalmus maximus).</title>
        <authorList>
            <person name="Xu H."/>
            <person name="Xu X.-W."/>
            <person name="Shao C."/>
            <person name="Chen S."/>
        </authorList>
    </citation>
    <scope>NUCLEOTIDE SEQUENCE [LARGE SCALE GENOMIC DNA]</scope>
    <source>
        <strain evidence="1">Ysfricsl-2016a</strain>
        <tissue evidence="1">Blood</tissue>
    </source>
</reference>
<proteinExistence type="predicted"/>
<protein>
    <submittedName>
        <fullName evidence="1">Uncharacterized protein</fullName>
    </submittedName>
</protein>
<accession>A0A6A4S9G0</accession>
<comment type="caution">
    <text evidence="1">The sequence shown here is derived from an EMBL/GenBank/DDBJ whole genome shotgun (WGS) entry which is preliminary data.</text>
</comment>
<gene>
    <name evidence="1" type="ORF">F2P81_019347</name>
</gene>
<sequence length="148" mass="16330">MSHVPNTVSTVGCKLLLFAYIKHERDKALLQYQPSVSVTTKSAPPEGDDRLKYRGDDEAIGTVTVLTAHCEFTGKRISVDKHGIHQSHTVKAPCIFLTVASSPSHGPIRPDGSPGTPTYQRTHNEIRPQQVSDLKRTLCILQRFTLLA</sequence>
<evidence type="ECO:0000313" key="2">
    <source>
        <dbReference type="Proteomes" id="UP000438429"/>
    </source>
</evidence>